<dbReference type="Pfam" id="PF01925">
    <property type="entry name" value="TauE"/>
    <property type="match status" value="1"/>
</dbReference>
<comment type="similarity">
    <text evidence="2 8">Belongs to the 4-toluene sulfonate uptake permease (TSUP) (TC 2.A.102) family.</text>
</comment>
<dbReference type="RefSeq" id="WP_370443239.1">
    <property type="nucleotide sequence ID" value="NZ_JBGFTU010000043.1"/>
</dbReference>
<feature type="transmembrane region" description="Helical" evidence="8">
    <location>
        <begin position="38"/>
        <end position="60"/>
    </location>
</feature>
<keyword evidence="5 8" id="KW-0812">Transmembrane</keyword>
<evidence type="ECO:0000256" key="8">
    <source>
        <dbReference type="RuleBase" id="RU363041"/>
    </source>
</evidence>
<dbReference type="InterPro" id="IPR002781">
    <property type="entry name" value="TM_pro_TauE-like"/>
</dbReference>
<dbReference type="PANTHER" id="PTHR30269:SF37">
    <property type="entry name" value="MEMBRANE TRANSPORTER PROTEIN"/>
    <property type="match status" value="1"/>
</dbReference>
<proteinExistence type="inferred from homology"/>
<gene>
    <name evidence="9" type="ORF">AB2L27_19950</name>
</gene>
<protein>
    <recommendedName>
        <fullName evidence="8">Probable membrane transporter protein</fullName>
    </recommendedName>
</protein>
<evidence type="ECO:0000256" key="2">
    <source>
        <dbReference type="ARBA" id="ARBA00009142"/>
    </source>
</evidence>
<evidence type="ECO:0000256" key="6">
    <source>
        <dbReference type="ARBA" id="ARBA00022989"/>
    </source>
</evidence>
<keyword evidence="7 8" id="KW-0472">Membrane</keyword>
<keyword evidence="10" id="KW-1185">Reference proteome</keyword>
<keyword evidence="4 8" id="KW-1003">Cell membrane</keyword>
<sequence>MSTESGTVHIKAAVPMLTLAQLASNGSRVWLNRRQLRWALIGWFAVGAVPLALAGGLLLARAPLEALQRLLGVFLLAMVLWRRMRPHPRPPADRSFILIGAGSGVGSALLGSVGPLTAPFFLAYGLTRAAYVGTEAAGALTLHLTKLAAYGAGDLLTPAVLAYGVALTPATLLGAWMGKRIVGRISERVFVVLIEIGLVAAAILFLLGA</sequence>
<feature type="transmembrane region" description="Helical" evidence="8">
    <location>
        <begin position="66"/>
        <end position="84"/>
    </location>
</feature>
<name>A0ABV4H8A9_9ACTN</name>
<feature type="transmembrane region" description="Helical" evidence="8">
    <location>
        <begin position="96"/>
        <end position="122"/>
    </location>
</feature>
<evidence type="ECO:0000256" key="3">
    <source>
        <dbReference type="ARBA" id="ARBA00022448"/>
    </source>
</evidence>
<dbReference type="PANTHER" id="PTHR30269">
    <property type="entry name" value="TRANSMEMBRANE PROTEIN YFCA"/>
    <property type="match status" value="1"/>
</dbReference>
<comment type="subcellular location">
    <subcellularLocation>
        <location evidence="1 8">Cell membrane</location>
        <topology evidence="1 8">Multi-pass membrane protein</topology>
    </subcellularLocation>
</comment>
<evidence type="ECO:0000256" key="5">
    <source>
        <dbReference type="ARBA" id="ARBA00022692"/>
    </source>
</evidence>
<feature type="transmembrane region" description="Helical" evidence="8">
    <location>
        <begin position="189"/>
        <end position="208"/>
    </location>
</feature>
<evidence type="ECO:0000256" key="7">
    <source>
        <dbReference type="ARBA" id="ARBA00023136"/>
    </source>
</evidence>
<keyword evidence="3" id="KW-0813">Transport</keyword>
<accession>A0ABV4H8A9</accession>
<feature type="transmembrane region" description="Helical" evidence="8">
    <location>
        <begin position="155"/>
        <end position="177"/>
    </location>
</feature>
<dbReference type="Proteomes" id="UP001565927">
    <property type="component" value="Unassembled WGS sequence"/>
</dbReference>
<evidence type="ECO:0000313" key="10">
    <source>
        <dbReference type="Proteomes" id="UP001565927"/>
    </source>
</evidence>
<dbReference type="InterPro" id="IPR052017">
    <property type="entry name" value="TSUP"/>
</dbReference>
<comment type="caution">
    <text evidence="9">The sequence shown here is derived from an EMBL/GenBank/DDBJ whole genome shotgun (WGS) entry which is preliminary data.</text>
</comment>
<keyword evidence="6 8" id="KW-1133">Transmembrane helix</keyword>
<evidence type="ECO:0000256" key="1">
    <source>
        <dbReference type="ARBA" id="ARBA00004651"/>
    </source>
</evidence>
<evidence type="ECO:0000313" key="9">
    <source>
        <dbReference type="EMBL" id="MEZ0167032.1"/>
    </source>
</evidence>
<evidence type="ECO:0000256" key="4">
    <source>
        <dbReference type="ARBA" id="ARBA00022475"/>
    </source>
</evidence>
<organism evidence="9 10">
    <name type="scientific">Kineococcus halophytocola</name>
    <dbReference type="NCBI Taxonomy" id="3234027"/>
    <lineage>
        <taxon>Bacteria</taxon>
        <taxon>Bacillati</taxon>
        <taxon>Actinomycetota</taxon>
        <taxon>Actinomycetes</taxon>
        <taxon>Kineosporiales</taxon>
        <taxon>Kineosporiaceae</taxon>
        <taxon>Kineococcus</taxon>
    </lineage>
</organism>
<dbReference type="EMBL" id="JBGFTU010000043">
    <property type="protein sequence ID" value="MEZ0167032.1"/>
    <property type="molecule type" value="Genomic_DNA"/>
</dbReference>
<reference evidence="9 10" key="1">
    <citation type="submission" date="2024-07" db="EMBL/GenBank/DDBJ databases">
        <authorList>
            <person name="Thanompreechachai J."/>
            <person name="Duangmal K."/>
        </authorList>
    </citation>
    <scope>NUCLEOTIDE SEQUENCE [LARGE SCALE GENOMIC DNA]</scope>
    <source>
        <strain evidence="9 10">LSe6-4</strain>
    </source>
</reference>